<proteinExistence type="predicted"/>
<name>A0A1G9B9W1_9BACL</name>
<organism evidence="1 2">
    <name type="scientific">Lacicoccus qingdaonensis</name>
    <dbReference type="NCBI Taxonomy" id="576118"/>
    <lineage>
        <taxon>Bacteria</taxon>
        <taxon>Bacillati</taxon>
        <taxon>Bacillota</taxon>
        <taxon>Bacilli</taxon>
        <taxon>Bacillales</taxon>
        <taxon>Salinicoccaceae</taxon>
        <taxon>Lacicoccus</taxon>
    </lineage>
</organism>
<accession>A0A1G9B9W1</accession>
<dbReference type="EMBL" id="FNFY01000002">
    <property type="protein sequence ID" value="SDK35820.1"/>
    <property type="molecule type" value="Genomic_DNA"/>
</dbReference>
<protein>
    <recommendedName>
        <fullName evidence="3">Lipoprotein</fullName>
    </recommendedName>
</protein>
<dbReference type="AlphaFoldDB" id="A0A1G9B9W1"/>
<keyword evidence="2" id="KW-1185">Reference proteome</keyword>
<reference evidence="2" key="1">
    <citation type="submission" date="2016-10" db="EMBL/GenBank/DDBJ databases">
        <authorList>
            <person name="Varghese N."/>
            <person name="Submissions S."/>
        </authorList>
    </citation>
    <scope>NUCLEOTIDE SEQUENCE [LARGE SCALE GENOMIC DNA]</scope>
    <source>
        <strain evidence="2">CGMCC 1.8895</strain>
    </source>
</reference>
<evidence type="ECO:0000313" key="2">
    <source>
        <dbReference type="Proteomes" id="UP000199008"/>
    </source>
</evidence>
<evidence type="ECO:0008006" key="3">
    <source>
        <dbReference type="Google" id="ProtNLM"/>
    </source>
</evidence>
<dbReference type="STRING" id="576118.SAMN05216216_102159"/>
<dbReference type="RefSeq" id="WP_092984254.1">
    <property type="nucleotide sequence ID" value="NZ_FNFY01000002.1"/>
</dbReference>
<gene>
    <name evidence="1" type="ORF">SAMN05216216_102159</name>
</gene>
<dbReference type="Proteomes" id="UP000199008">
    <property type="component" value="Unassembled WGS sequence"/>
</dbReference>
<evidence type="ECO:0000313" key="1">
    <source>
        <dbReference type="EMBL" id="SDK35820.1"/>
    </source>
</evidence>
<dbReference type="PROSITE" id="PS51257">
    <property type="entry name" value="PROKAR_LIPOPROTEIN"/>
    <property type="match status" value="1"/>
</dbReference>
<sequence>MKQVSVLLMTLFLAGCGFSGIMPEKYDGEALEINEEAAELYEQDNKLLHAGMEDRFHFLNATVESTADETGEAVTISSGSYEIGEDIEEGRYRIGGGDTSAGALVTYDPEGTRLIEIAMGIFTSDLILNLSDGMQLDYKSRDAEIELVPAEEEMMNAARNESFIIPAGIHEVGRHLETGEYSLVTDYLPVQRADGEKDVYANYSSVSSFIVNEPLLEEEMMDIEELLVTLNEGDMIITEYPITIRKE</sequence>
<dbReference type="OrthoDB" id="1650483at2"/>